<name>A0AA40DKI9_9PEZI</name>
<dbReference type="AlphaFoldDB" id="A0AA40DKI9"/>
<proteinExistence type="predicted"/>
<dbReference type="GeneID" id="85326271"/>
<keyword evidence="2" id="KW-1185">Reference proteome</keyword>
<evidence type="ECO:0000313" key="1">
    <source>
        <dbReference type="EMBL" id="KAK0703188.1"/>
    </source>
</evidence>
<sequence length="81" mass="9155">MNPLNIARTRCIDIGYKWVIDRVKKGLIKVVHIPGRNGSRWPYKAAQHRETLTICQNAQSGGKESALNAFLHRKPSARTDT</sequence>
<dbReference type="Proteomes" id="UP001172101">
    <property type="component" value="Unassembled WGS sequence"/>
</dbReference>
<dbReference type="EMBL" id="JAUIRO010000008">
    <property type="protein sequence ID" value="KAK0703188.1"/>
    <property type="molecule type" value="Genomic_DNA"/>
</dbReference>
<accession>A0AA40DKI9</accession>
<dbReference type="RefSeq" id="XP_060290047.1">
    <property type="nucleotide sequence ID" value="XM_060443001.1"/>
</dbReference>
<reference evidence="1" key="1">
    <citation type="submission" date="2023-06" db="EMBL/GenBank/DDBJ databases">
        <title>Genome-scale phylogeny and comparative genomics of the fungal order Sordariales.</title>
        <authorList>
            <consortium name="Lawrence Berkeley National Laboratory"/>
            <person name="Hensen N."/>
            <person name="Bonometti L."/>
            <person name="Westerberg I."/>
            <person name="Brannstrom I.O."/>
            <person name="Guillou S."/>
            <person name="Cros-Aarteil S."/>
            <person name="Calhoun S."/>
            <person name="Haridas S."/>
            <person name="Kuo A."/>
            <person name="Mondo S."/>
            <person name="Pangilinan J."/>
            <person name="Riley R."/>
            <person name="LaButti K."/>
            <person name="Andreopoulos B."/>
            <person name="Lipzen A."/>
            <person name="Chen C."/>
            <person name="Yanf M."/>
            <person name="Daum C."/>
            <person name="Ng V."/>
            <person name="Clum A."/>
            <person name="Steindorff A."/>
            <person name="Ohm R."/>
            <person name="Martin F."/>
            <person name="Silar P."/>
            <person name="Natvig D."/>
            <person name="Lalanne C."/>
            <person name="Gautier V."/>
            <person name="Ament-velasquez S.L."/>
            <person name="Kruys A."/>
            <person name="Hutchinson M.I."/>
            <person name="Powell A.J."/>
            <person name="Barry K."/>
            <person name="Miller A.N."/>
            <person name="Grigoriev I.V."/>
            <person name="Debuchy R."/>
            <person name="Gladieux P."/>
            <person name="Thoren M.H."/>
            <person name="Johannesson H."/>
        </authorList>
    </citation>
    <scope>NUCLEOTIDE SEQUENCE</scope>
    <source>
        <strain evidence="1">SMH2392-1A</strain>
    </source>
</reference>
<gene>
    <name evidence="1" type="ORF">B0T26DRAFT_730110</name>
</gene>
<organism evidence="1 2">
    <name type="scientific">Lasiosphaeria miniovina</name>
    <dbReference type="NCBI Taxonomy" id="1954250"/>
    <lineage>
        <taxon>Eukaryota</taxon>
        <taxon>Fungi</taxon>
        <taxon>Dikarya</taxon>
        <taxon>Ascomycota</taxon>
        <taxon>Pezizomycotina</taxon>
        <taxon>Sordariomycetes</taxon>
        <taxon>Sordariomycetidae</taxon>
        <taxon>Sordariales</taxon>
        <taxon>Lasiosphaeriaceae</taxon>
        <taxon>Lasiosphaeria</taxon>
    </lineage>
</organism>
<protein>
    <submittedName>
        <fullName evidence="1">Uncharacterized protein</fullName>
    </submittedName>
</protein>
<evidence type="ECO:0000313" key="2">
    <source>
        <dbReference type="Proteomes" id="UP001172101"/>
    </source>
</evidence>
<comment type="caution">
    <text evidence="1">The sequence shown here is derived from an EMBL/GenBank/DDBJ whole genome shotgun (WGS) entry which is preliminary data.</text>
</comment>